<accession>A0ABZ1WQE6</accession>
<keyword evidence="2" id="KW-0812">Transmembrane</keyword>
<feature type="transmembrane region" description="Helical" evidence="2">
    <location>
        <begin position="43"/>
        <end position="64"/>
    </location>
</feature>
<dbReference type="RefSeq" id="WP_329260244.1">
    <property type="nucleotide sequence ID" value="NZ_CP107755.1"/>
</dbReference>
<dbReference type="Pfam" id="PF11303">
    <property type="entry name" value="DUF3105"/>
    <property type="match status" value="1"/>
</dbReference>
<protein>
    <submittedName>
        <fullName evidence="3">DUF3105 domain-containing protein</fullName>
    </submittedName>
</protein>
<feature type="region of interest" description="Disordered" evidence="1">
    <location>
        <begin position="103"/>
        <end position="124"/>
    </location>
</feature>
<keyword evidence="2" id="KW-1133">Transmembrane helix</keyword>
<evidence type="ECO:0000256" key="2">
    <source>
        <dbReference type="SAM" id="Phobius"/>
    </source>
</evidence>
<feature type="compositionally biased region" description="Basic and acidic residues" evidence="1">
    <location>
        <begin position="15"/>
        <end position="33"/>
    </location>
</feature>
<reference evidence="3" key="1">
    <citation type="submission" date="2022-10" db="EMBL/GenBank/DDBJ databases">
        <title>The complete genomes of actinobacterial strains from the NBC collection.</title>
        <authorList>
            <person name="Joergensen T.S."/>
            <person name="Alvarez Arevalo M."/>
            <person name="Sterndorff E.B."/>
            <person name="Faurdal D."/>
            <person name="Vuksanovic O."/>
            <person name="Mourched A.-S."/>
            <person name="Charusanti P."/>
            <person name="Shaw S."/>
            <person name="Blin K."/>
            <person name="Weber T."/>
        </authorList>
    </citation>
    <scope>NUCLEOTIDE SEQUENCE</scope>
    <source>
        <strain evidence="3">NBC_00686</strain>
    </source>
</reference>
<feature type="region of interest" description="Disordered" evidence="1">
    <location>
        <begin position="1"/>
        <end position="36"/>
    </location>
</feature>
<proteinExistence type="predicted"/>
<evidence type="ECO:0000256" key="1">
    <source>
        <dbReference type="SAM" id="MobiDB-lite"/>
    </source>
</evidence>
<dbReference type="EMBL" id="CP109011">
    <property type="protein sequence ID" value="WUT41998.1"/>
    <property type="molecule type" value="Genomic_DNA"/>
</dbReference>
<organism evidence="3 4">
    <name type="scientific">Streptomyces pseudovenezuelae</name>
    <dbReference type="NCBI Taxonomy" id="67350"/>
    <lineage>
        <taxon>Bacteria</taxon>
        <taxon>Bacillati</taxon>
        <taxon>Actinomycetota</taxon>
        <taxon>Actinomycetes</taxon>
        <taxon>Kitasatosporales</taxon>
        <taxon>Streptomycetaceae</taxon>
        <taxon>Streptomyces</taxon>
        <taxon>Streptomyces aurantiacus group</taxon>
    </lineage>
</organism>
<name>A0ABZ1WQE6_9ACTN</name>
<dbReference type="InterPro" id="IPR021454">
    <property type="entry name" value="DUF3105"/>
</dbReference>
<sequence length="231" mass="25282">MSQDQRQHTPAAAGRAEETRRARLAALRDQDARRARRTRRLRTAATIGSALAAAVAVVVVVLSVQGREAKDTPADSGIDPTKANVRGEKVYDGLQRLHVKGEVDYPRSPWPPVGGRHDPRWQNANGDVYPRPLREENAVHALEHGAVWVTYSRALPKAEVEKLRAKVEGVPYRMMSPLPDQPGRVELTAWGHQLTVDSADDPRIDAFFDAYVQGPQAPEEGAPVTGGKATP</sequence>
<evidence type="ECO:0000313" key="4">
    <source>
        <dbReference type="Proteomes" id="UP001432168"/>
    </source>
</evidence>
<dbReference type="Proteomes" id="UP001432168">
    <property type="component" value="Chromosome"/>
</dbReference>
<keyword evidence="4" id="KW-1185">Reference proteome</keyword>
<gene>
    <name evidence="3" type="ORF">OG929_06810</name>
</gene>
<keyword evidence="2" id="KW-0472">Membrane</keyword>
<dbReference type="GeneID" id="95702589"/>
<evidence type="ECO:0000313" key="3">
    <source>
        <dbReference type="EMBL" id="WUT41998.1"/>
    </source>
</evidence>